<comment type="caution">
    <text evidence="1">The sequence shown here is derived from an EMBL/GenBank/DDBJ whole genome shotgun (WGS) entry which is preliminary data.</text>
</comment>
<evidence type="ECO:0000313" key="1">
    <source>
        <dbReference type="EMBL" id="KAF2629182.1"/>
    </source>
</evidence>
<dbReference type="EMBL" id="MU006710">
    <property type="protein sequence ID" value="KAF2629182.1"/>
    <property type="molecule type" value="Genomic_DNA"/>
</dbReference>
<accession>A0ACB6S7S1</accession>
<organism evidence="1 2">
    <name type="scientific">Macroventuria anomochaeta</name>
    <dbReference type="NCBI Taxonomy" id="301207"/>
    <lineage>
        <taxon>Eukaryota</taxon>
        <taxon>Fungi</taxon>
        <taxon>Dikarya</taxon>
        <taxon>Ascomycota</taxon>
        <taxon>Pezizomycotina</taxon>
        <taxon>Dothideomycetes</taxon>
        <taxon>Pleosporomycetidae</taxon>
        <taxon>Pleosporales</taxon>
        <taxon>Pleosporineae</taxon>
        <taxon>Didymellaceae</taxon>
        <taxon>Macroventuria</taxon>
    </lineage>
</organism>
<proteinExistence type="predicted"/>
<sequence length="197" mass="21384">VAYWGHTPGNRNSSILDLCKEPELDVVIAGWIVDFSLPGGFPRFDFGAGCMNMTPGKAAMNSSCGYRSKEMSSCQGLGKKVFIGIGGASSSITFTSRQDAADAADKLWSLFGNTTSPQVYQPFPDVSVDGFDLDHENGSPDYFDVFAQSLRQAFTRNQSQISLSTCVSCAFTDPVPEGLYQEVDFVSVRFYNAKSCN</sequence>
<feature type="non-terminal residue" evidence="1">
    <location>
        <position position="197"/>
    </location>
</feature>
<name>A0ACB6S7S1_9PLEO</name>
<reference evidence="1" key="1">
    <citation type="journal article" date="2020" name="Stud. Mycol.">
        <title>101 Dothideomycetes genomes: a test case for predicting lifestyles and emergence of pathogens.</title>
        <authorList>
            <person name="Haridas S."/>
            <person name="Albert R."/>
            <person name="Binder M."/>
            <person name="Bloem J."/>
            <person name="Labutti K."/>
            <person name="Salamov A."/>
            <person name="Andreopoulos B."/>
            <person name="Baker S."/>
            <person name="Barry K."/>
            <person name="Bills G."/>
            <person name="Bluhm B."/>
            <person name="Cannon C."/>
            <person name="Castanera R."/>
            <person name="Culley D."/>
            <person name="Daum C."/>
            <person name="Ezra D."/>
            <person name="Gonzalez J."/>
            <person name="Henrissat B."/>
            <person name="Kuo A."/>
            <person name="Liang C."/>
            <person name="Lipzen A."/>
            <person name="Lutzoni F."/>
            <person name="Magnuson J."/>
            <person name="Mondo S."/>
            <person name="Nolan M."/>
            <person name="Ohm R."/>
            <person name="Pangilinan J."/>
            <person name="Park H.-J."/>
            <person name="Ramirez L."/>
            <person name="Alfaro M."/>
            <person name="Sun H."/>
            <person name="Tritt A."/>
            <person name="Yoshinaga Y."/>
            <person name="Zwiers L.-H."/>
            <person name="Turgeon B."/>
            <person name="Goodwin S."/>
            <person name="Spatafora J."/>
            <person name="Crous P."/>
            <person name="Grigoriev I."/>
        </authorList>
    </citation>
    <scope>NUCLEOTIDE SEQUENCE</scope>
    <source>
        <strain evidence="1">CBS 525.71</strain>
    </source>
</reference>
<keyword evidence="1" id="KW-0378">Hydrolase</keyword>
<keyword evidence="2" id="KW-1185">Reference proteome</keyword>
<gene>
    <name evidence="1" type="ORF">BU25DRAFT_299408</name>
</gene>
<feature type="non-terminal residue" evidence="1">
    <location>
        <position position="1"/>
    </location>
</feature>
<dbReference type="Proteomes" id="UP000799754">
    <property type="component" value="Unassembled WGS sequence"/>
</dbReference>
<protein>
    <submittedName>
        <fullName evidence="1">Glycoside hydrolase family 18 protein</fullName>
    </submittedName>
</protein>
<evidence type="ECO:0000313" key="2">
    <source>
        <dbReference type="Proteomes" id="UP000799754"/>
    </source>
</evidence>